<feature type="chain" id="PRO_5043362868" evidence="7">
    <location>
        <begin position="18"/>
        <end position="325"/>
    </location>
</feature>
<dbReference type="InterPro" id="IPR013128">
    <property type="entry name" value="Peptidase_C1A"/>
</dbReference>
<feature type="signal peptide" evidence="7">
    <location>
        <begin position="1"/>
        <end position="17"/>
    </location>
</feature>
<keyword evidence="6" id="KW-1015">Disulfide bond</keyword>
<evidence type="ECO:0000256" key="1">
    <source>
        <dbReference type="ARBA" id="ARBA00008455"/>
    </source>
</evidence>
<dbReference type="SMART" id="SM00645">
    <property type="entry name" value="Pept_C1"/>
    <property type="match status" value="1"/>
</dbReference>
<keyword evidence="3" id="KW-0378">Hydrolase</keyword>
<dbReference type="PANTHER" id="PTHR12411">
    <property type="entry name" value="CYSTEINE PROTEASE FAMILY C1-RELATED"/>
    <property type="match status" value="1"/>
</dbReference>
<evidence type="ECO:0000256" key="7">
    <source>
        <dbReference type="SAM" id="SignalP"/>
    </source>
</evidence>
<evidence type="ECO:0000259" key="8">
    <source>
        <dbReference type="SMART" id="SM00645"/>
    </source>
</evidence>
<dbReference type="Pfam" id="PF08246">
    <property type="entry name" value="Inhibitor_I29"/>
    <property type="match status" value="1"/>
</dbReference>
<evidence type="ECO:0000256" key="4">
    <source>
        <dbReference type="ARBA" id="ARBA00022807"/>
    </source>
</evidence>
<evidence type="ECO:0000256" key="3">
    <source>
        <dbReference type="ARBA" id="ARBA00022801"/>
    </source>
</evidence>
<reference evidence="10 11" key="1">
    <citation type="submission" date="2023-03" db="EMBL/GenBank/DDBJ databases">
        <title>Genome insight into feeding habits of ladybird beetles.</title>
        <authorList>
            <person name="Li H.-S."/>
            <person name="Huang Y.-H."/>
            <person name="Pang H."/>
        </authorList>
    </citation>
    <scope>NUCLEOTIDE SEQUENCE [LARGE SCALE GENOMIC DNA]</scope>
    <source>
        <strain evidence="10">SYSU_2023b</strain>
        <tissue evidence="10">Whole body</tissue>
    </source>
</reference>
<dbReference type="PRINTS" id="PR00705">
    <property type="entry name" value="PAPAIN"/>
</dbReference>
<feature type="domain" description="Cathepsin propeptide inhibitor" evidence="9">
    <location>
        <begin position="27"/>
        <end position="87"/>
    </location>
</feature>
<proteinExistence type="inferred from homology"/>
<feature type="domain" description="Peptidase C1A papain C-terminal" evidence="8">
    <location>
        <begin position="115"/>
        <end position="324"/>
    </location>
</feature>
<dbReference type="PROSITE" id="PS00639">
    <property type="entry name" value="THIOL_PROTEASE_HIS"/>
    <property type="match status" value="1"/>
</dbReference>
<evidence type="ECO:0000259" key="9">
    <source>
        <dbReference type="SMART" id="SM00848"/>
    </source>
</evidence>
<dbReference type="InterPro" id="IPR025660">
    <property type="entry name" value="Pept_his_AS"/>
</dbReference>
<dbReference type="InterPro" id="IPR000668">
    <property type="entry name" value="Peptidase_C1A_C"/>
</dbReference>
<evidence type="ECO:0000256" key="6">
    <source>
        <dbReference type="ARBA" id="ARBA00023157"/>
    </source>
</evidence>
<accession>A0AAW1URU6</accession>
<dbReference type="InterPro" id="IPR013201">
    <property type="entry name" value="Prot_inhib_I29"/>
</dbReference>
<dbReference type="GO" id="GO:0008234">
    <property type="term" value="F:cysteine-type peptidase activity"/>
    <property type="evidence" value="ECO:0007669"/>
    <property type="project" value="UniProtKB-KW"/>
</dbReference>
<protein>
    <submittedName>
        <fullName evidence="10">Uncharacterized protein</fullName>
    </submittedName>
</protein>
<dbReference type="Gene3D" id="3.90.70.10">
    <property type="entry name" value="Cysteine proteinases"/>
    <property type="match status" value="1"/>
</dbReference>
<organism evidence="10 11">
    <name type="scientific">Henosepilachna vigintioctopunctata</name>
    <dbReference type="NCBI Taxonomy" id="420089"/>
    <lineage>
        <taxon>Eukaryota</taxon>
        <taxon>Metazoa</taxon>
        <taxon>Ecdysozoa</taxon>
        <taxon>Arthropoda</taxon>
        <taxon>Hexapoda</taxon>
        <taxon>Insecta</taxon>
        <taxon>Pterygota</taxon>
        <taxon>Neoptera</taxon>
        <taxon>Endopterygota</taxon>
        <taxon>Coleoptera</taxon>
        <taxon>Polyphaga</taxon>
        <taxon>Cucujiformia</taxon>
        <taxon>Coccinelloidea</taxon>
        <taxon>Coccinellidae</taxon>
        <taxon>Epilachninae</taxon>
        <taxon>Epilachnini</taxon>
        <taxon>Henosepilachna</taxon>
    </lineage>
</organism>
<keyword evidence="7" id="KW-0732">Signal</keyword>
<dbReference type="GO" id="GO:0006508">
    <property type="term" value="P:proteolysis"/>
    <property type="evidence" value="ECO:0007669"/>
    <property type="project" value="UniProtKB-KW"/>
</dbReference>
<evidence type="ECO:0000313" key="11">
    <source>
        <dbReference type="Proteomes" id="UP001431783"/>
    </source>
</evidence>
<sequence>MKSILVILTLALACIEALEDNYILEQWNKFQIDFGKTYRSPVEASRRYSIFKSNLELIENHNKLYEEGLSTYRMGINPFADWHRNEFGTNVNMSSLIEERLKGSQIFSRTPGFKAPESIDWREKGVVTEVKYQGDCGSCWAFSATGAIEAQMAITKGNLVSLSEQNLVDCSITFANKGCRGGFPHFAFNYVKERGIVSEKDYPYRGVVGNCDLEGKQLVTKLSSFVILPREDDEALKEAIVTQGPISVCVDSSEAFNFYSSGIFSGPCSNIEINHAVLAVGYGNENGQEYYIIKNSMGANWGEQGYMKLSRNTCGVASFASYPKL</sequence>
<evidence type="ECO:0000256" key="2">
    <source>
        <dbReference type="ARBA" id="ARBA00022670"/>
    </source>
</evidence>
<dbReference type="EMBL" id="JARQZJ010000091">
    <property type="protein sequence ID" value="KAK9883491.1"/>
    <property type="molecule type" value="Genomic_DNA"/>
</dbReference>
<keyword evidence="2" id="KW-0645">Protease</keyword>
<keyword evidence="11" id="KW-1185">Reference proteome</keyword>
<evidence type="ECO:0000256" key="5">
    <source>
        <dbReference type="ARBA" id="ARBA00023145"/>
    </source>
</evidence>
<name>A0AAW1URU6_9CUCU</name>
<keyword evidence="5" id="KW-0865">Zymogen</keyword>
<keyword evidence="4" id="KW-0788">Thiol protease</keyword>
<dbReference type="InterPro" id="IPR039417">
    <property type="entry name" value="Peptidase_C1A_papain-like"/>
</dbReference>
<dbReference type="Pfam" id="PF00112">
    <property type="entry name" value="Peptidase_C1"/>
    <property type="match status" value="1"/>
</dbReference>
<comment type="similarity">
    <text evidence="1">Belongs to the peptidase C1 family.</text>
</comment>
<comment type="caution">
    <text evidence="10">The sequence shown here is derived from an EMBL/GenBank/DDBJ whole genome shotgun (WGS) entry which is preliminary data.</text>
</comment>
<dbReference type="InterPro" id="IPR000169">
    <property type="entry name" value="Pept_cys_AS"/>
</dbReference>
<dbReference type="InterPro" id="IPR038765">
    <property type="entry name" value="Papain-like_cys_pep_sf"/>
</dbReference>
<gene>
    <name evidence="10" type="ORF">WA026_001664</name>
</gene>
<dbReference type="PROSITE" id="PS00139">
    <property type="entry name" value="THIOL_PROTEASE_CYS"/>
    <property type="match status" value="1"/>
</dbReference>
<dbReference type="FunFam" id="3.90.70.10:FF:000006">
    <property type="entry name" value="Cathepsin S"/>
    <property type="match status" value="1"/>
</dbReference>
<evidence type="ECO:0000313" key="10">
    <source>
        <dbReference type="EMBL" id="KAK9883491.1"/>
    </source>
</evidence>
<dbReference type="SUPFAM" id="SSF54001">
    <property type="entry name" value="Cysteine proteinases"/>
    <property type="match status" value="1"/>
</dbReference>
<dbReference type="SMART" id="SM00848">
    <property type="entry name" value="Inhibitor_I29"/>
    <property type="match status" value="1"/>
</dbReference>
<dbReference type="AlphaFoldDB" id="A0AAW1URU6"/>
<dbReference type="Proteomes" id="UP001431783">
    <property type="component" value="Unassembled WGS sequence"/>
</dbReference>
<dbReference type="CDD" id="cd02248">
    <property type="entry name" value="Peptidase_C1A"/>
    <property type="match status" value="1"/>
</dbReference>